<feature type="domain" description="PLD phosphodiesterase" evidence="6">
    <location>
        <begin position="180"/>
        <end position="207"/>
    </location>
</feature>
<dbReference type="OMA" id="VRHPHRE"/>
<dbReference type="EC" id="3.1.4.4" evidence="5"/>
<dbReference type="Proteomes" id="UP000009131">
    <property type="component" value="Unassembled WGS sequence"/>
</dbReference>
<proteinExistence type="inferred from homology"/>
<reference evidence="7 8" key="1">
    <citation type="journal article" date="2011" name="J. Gen. Appl. Microbiol.">
        <title>Draft genome sequencing of the enigmatic basidiomycete Mixia osmundae.</title>
        <authorList>
            <person name="Nishida H."/>
            <person name="Nagatsuka Y."/>
            <person name="Sugiyama J."/>
        </authorList>
    </citation>
    <scope>NUCLEOTIDE SEQUENCE [LARGE SCALE GENOMIC DNA]</scope>
    <source>
        <strain evidence="8">CBS 9802 / IAM 14324 / JCM 22182 / KY 12970</strain>
    </source>
</reference>
<dbReference type="OrthoDB" id="14911at2759"/>
<protein>
    <recommendedName>
        <fullName evidence="5">Phospholipase</fullName>
        <ecNumber evidence="5">3.1.4.4</ecNumber>
    </recommendedName>
</protein>
<keyword evidence="8" id="KW-1185">Reference proteome</keyword>
<keyword evidence="4" id="KW-0443">Lipid metabolism</keyword>
<dbReference type="Gene3D" id="3.30.870.10">
    <property type="entry name" value="Endonuclease Chain A"/>
    <property type="match status" value="3"/>
</dbReference>
<dbReference type="AlphaFoldDB" id="G7DTR5"/>
<comment type="catalytic activity">
    <reaction evidence="5">
        <text>a 1,2-diacyl-sn-glycero-3-phosphocholine + H2O = a 1,2-diacyl-sn-glycero-3-phosphate + choline + H(+)</text>
        <dbReference type="Rhea" id="RHEA:14445"/>
        <dbReference type="ChEBI" id="CHEBI:15354"/>
        <dbReference type="ChEBI" id="CHEBI:15377"/>
        <dbReference type="ChEBI" id="CHEBI:15378"/>
        <dbReference type="ChEBI" id="CHEBI:57643"/>
        <dbReference type="ChEBI" id="CHEBI:58608"/>
        <dbReference type="EC" id="3.1.4.4"/>
    </reaction>
</comment>
<comment type="similarity">
    <text evidence="5">Belongs to the phospholipase D family.</text>
</comment>
<evidence type="ECO:0000313" key="8">
    <source>
        <dbReference type="Proteomes" id="UP000009131"/>
    </source>
</evidence>
<dbReference type="HOGENOM" id="CLU_000690_2_2_1"/>
<name>G7DTR5_MIXOS</name>
<evidence type="ECO:0000256" key="4">
    <source>
        <dbReference type="ARBA" id="ARBA00023098"/>
    </source>
</evidence>
<sequence length="846" mass="96008">MAPFSKLRDRARDITSDIGQDFGRLTTAASYAFNPDHRHDEAHEKEADRKQAEICASHRFNSFAAQRQNNNVKWFVDGKNYFWALSEILEEAKESIMILDWWLTPELYLRRPPADHEEYRLDRLLKRKAEEGVKIYIVVYKEVTASMSMGSKHTKNYLESLHPNILVFRHPDHSGGEVVLRWSHHEKVVIADCAVACIGGLDICFGRWDTSTLQLADCHPQDFTRQLFPGQDYNDARIADFVDVAHWLSNQQSRLTMPRMPWHDVHTMLAGPVVLDIAQHFVERWNFIRFLKYRGGHQYHVLAFPHHPLDEMPDESVHRHPHLDTFMQGVHYYKHALDRDETQMRYGGNDAKGNMNVQVLRSSADWSHGILTEHSIKNAYLQLIREANHFIYIENQFFVSSGQSDSQKGPIKNEIAAAIAQRCISAAKDGKKFKVIIVIPCVPGFAGDLNGSEGTLSIIHFTYQALCRGKDSIYGQIEAAGFNPRDYCQIFHLRSYDRLPSDPKLIDGMESRSGVSFAEAQAALARIYMGDNTTKTEATANSIVKIAQPSRGESLAPGETQPDQVIEVKTPATVKEAHDTLRRWHDAAPSEPPNPHVKNSVAHHAMRRSGGSLRDEPWYGDEESELEAFVTEESYIHSKLMIVDDRIVLCGSANINDRSQQGDRDSEIACVTEDTNMIESKMAGERYMASQFAASFRRQLMKYHLGIMPPQDCPSESDPDPGMRPVDVEHDREFISLDDALVEDPLSEDFDKLWRGTAKSNTERFRKVFHCVPDDTVTNWDEYKAFVPKAPVRVGHVAEGVSLETVKEELDGVRGHLVEMPIDFLSKEDLLGVSVAVNPATIEIYT</sequence>
<dbReference type="InterPro" id="IPR015679">
    <property type="entry name" value="PLipase_D_fam"/>
</dbReference>
<dbReference type="GO" id="GO:0004630">
    <property type="term" value="F:phospholipase D activity"/>
    <property type="evidence" value="ECO:0007669"/>
    <property type="project" value="UniProtKB-UniRule"/>
</dbReference>
<dbReference type="GO" id="GO:0006654">
    <property type="term" value="P:phosphatidic acid biosynthetic process"/>
    <property type="evidence" value="ECO:0007669"/>
    <property type="project" value="InterPro"/>
</dbReference>
<dbReference type="SMART" id="SM00155">
    <property type="entry name" value="PLDc"/>
    <property type="match status" value="2"/>
</dbReference>
<dbReference type="InterPro" id="IPR001736">
    <property type="entry name" value="PLipase_D/transphosphatidylase"/>
</dbReference>
<accession>G7DTR5</accession>
<dbReference type="eggNOG" id="KOG1329">
    <property type="taxonomic scope" value="Eukaryota"/>
</dbReference>
<evidence type="ECO:0000256" key="2">
    <source>
        <dbReference type="ARBA" id="ARBA00022801"/>
    </source>
</evidence>
<dbReference type="PANTHER" id="PTHR18896">
    <property type="entry name" value="PHOSPHOLIPASE D"/>
    <property type="match status" value="1"/>
</dbReference>
<reference evidence="7 8" key="2">
    <citation type="journal article" date="2012" name="Open Biol.">
        <title>Characteristics of nucleosomes and linker DNA regions on the genome of the basidiomycete Mixia osmundae revealed by mono- and dinucleosome mapping.</title>
        <authorList>
            <person name="Nishida H."/>
            <person name="Kondo S."/>
            <person name="Matsumoto T."/>
            <person name="Suzuki Y."/>
            <person name="Yoshikawa H."/>
            <person name="Taylor T.D."/>
            <person name="Sugiyama J."/>
        </authorList>
    </citation>
    <scope>NUCLEOTIDE SEQUENCE [LARGE SCALE GENOMIC DNA]</scope>
    <source>
        <strain evidence="8">CBS 9802 / IAM 14324 / JCM 22182 / KY 12970</strain>
    </source>
</reference>
<dbReference type="InParanoid" id="G7DTR5"/>
<dbReference type="EMBL" id="BABT02000026">
    <property type="protein sequence ID" value="GAA93975.1"/>
    <property type="molecule type" value="Genomic_DNA"/>
</dbReference>
<dbReference type="CDD" id="cd09138">
    <property type="entry name" value="PLDc_vPLD1_2_yPLD_like_1"/>
    <property type="match status" value="1"/>
</dbReference>
<dbReference type="InterPro" id="IPR025202">
    <property type="entry name" value="PLD-like_dom"/>
</dbReference>
<dbReference type="Pfam" id="PF13091">
    <property type="entry name" value="PLDc_2"/>
    <property type="match status" value="1"/>
</dbReference>
<comment type="caution">
    <text evidence="7">The sequence shown here is derived from an EMBL/GenBank/DDBJ whole genome shotgun (WGS) entry which is preliminary data.</text>
</comment>
<dbReference type="PANTHER" id="PTHR18896:SF186">
    <property type="entry name" value="PHOSPHOLIPASE D"/>
    <property type="match status" value="1"/>
</dbReference>
<keyword evidence="2 5" id="KW-0378">Hydrolase</keyword>
<dbReference type="SUPFAM" id="SSF56024">
    <property type="entry name" value="Phospholipase D/nuclease"/>
    <property type="match status" value="2"/>
</dbReference>
<keyword evidence="3 5" id="KW-0442">Lipid degradation</keyword>
<evidence type="ECO:0000256" key="1">
    <source>
        <dbReference type="ARBA" id="ARBA00022737"/>
    </source>
</evidence>
<dbReference type="STRING" id="764103.G7DTR5"/>
<keyword evidence="1" id="KW-0677">Repeat</keyword>
<evidence type="ECO:0000313" key="7">
    <source>
        <dbReference type="EMBL" id="GAA93975.1"/>
    </source>
</evidence>
<dbReference type="RefSeq" id="XP_014570261.1">
    <property type="nucleotide sequence ID" value="XM_014714775.1"/>
</dbReference>
<feature type="domain" description="PLD phosphodiesterase" evidence="6">
    <location>
        <begin position="632"/>
        <end position="659"/>
    </location>
</feature>
<dbReference type="InterPro" id="IPR016555">
    <property type="entry name" value="PLipase_D_euk"/>
</dbReference>
<dbReference type="GO" id="GO:0035556">
    <property type="term" value="P:intracellular signal transduction"/>
    <property type="evidence" value="ECO:0007669"/>
    <property type="project" value="InterPro"/>
</dbReference>
<dbReference type="PIRSF" id="PIRSF009376">
    <property type="entry name" value="Phospholipase_D_euk"/>
    <property type="match status" value="1"/>
</dbReference>
<evidence type="ECO:0000256" key="3">
    <source>
        <dbReference type="ARBA" id="ARBA00022963"/>
    </source>
</evidence>
<gene>
    <name evidence="7" type="primary">Mo00622</name>
    <name evidence="7" type="ORF">E5Q_00622</name>
</gene>
<evidence type="ECO:0000256" key="5">
    <source>
        <dbReference type="PIRNR" id="PIRNR009376"/>
    </source>
</evidence>
<dbReference type="PROSITE" id="PS50035">
    <property type="entry name" value="PLD"/>
    <property type="match status" value="2"/>
</dbReference>
<dbReference type="GO" id="GO:0009395">
    <property type="term" value="P:phospholipid catabolic process"/>
    <property type="evidence" value="ECO:0007669"/>
    <property type="project" value="TreeGrafter"/>
</dbReference>
<organism evidence="7 8">
    <name type="scientific">Mixia osmundae (strain CBS 9802 / IAM 14324 / JCM 22182 / KY 12970)</name>
    <dbReference type="NCBI Taxonomy" id="764103"/>
    <lineage>
        <taxon>Eukaryota</taxon>
        <taxon>Fungi</taxon>
        <taxon>Dikarya</taxon>
        <taxon>Basidiomycota</taxon>
        <taxon>Pucciniomycotina</taxon>
        <taxon>Mixiomycetes</taxon>
        <taxon>Mixiales</taxon>
        <taxon>Mixiaceae</taxon>
        <taxon>Mixia</taxon>
    </lineage>
</organism>
<dbReference type="CDD" id="cd09141">
    <property type="entry name" value="PLDc_vPLD1_2_yPLD_like_2"/>
    <property type="match status" value="1"/>
</dbReference>
<evidence type="ECO:0000259" key="6">
    <source>
        <dbReference type="PROSITE" id="PS50035"/>
    </source>
</evidence>